<gene>
    <name evidence="1" type="ORF">ACH5RR_029955</name>
</gene>
<comment type="caution">
    <text evidence="1">The sequence shown here is derived from an EMBL/GenBank/DDBJ whole genome shotgun (WGS) entry which is preliminary data.</text>
</comment>
<organism evidence="1 2">
    <name type="scientific">Cinchona calisaya</name>
    <dbReference type="NCBI Taxonomy" id="153742"/>
    <lineage>
        <taxon>Eukaryota</taxon>
        <taxon>Viridiplantae</taxon>
        <taxon>Streptophyta</taxon>
        <taxon>Embryophyta</taxon>
        <taxon>Tracheophyta</taxon>
        <taxon>Spermatophyta</taxon>
        <taxon>Magnoliopsida</taxon>
        <taxon>eudicotyledons</taxon>
        <taxon>Gunneridae</taxon>
        <taxon>Pentapetalae</taxon>
        <taxon>asterids</taxon>
        <taxon>lamiids</taxon>
        <taxon>Gentianales</taxon>
        <taxon>Rubiaceae</taxon>
        <taxon>Cinchonoideae</taxon>
        <taxon>Cinchoneae</taxon>
        <taxon>Cinchona</taxon>
    </lineage>
</organism>
<dbReference type="AlphaFoldDB" id="A0ABD2YT65"/>
<sequence>MGRSCVTLPKQKDKGKGKQLQVHQIVASNSSTKENNPIHEEKEARVPKINPIQVEAFPSPAVVGTSSALFKEVQIQGVISQISALNQNQISNLNEEVEIFVEQFERIEAQVEVQMQEVLLVFNEKNQISNLNEVAQELRMSLIQGMIRL</sequence>
<dbReference type="Proteomes" id="UP001630127">
    <property type="component" value="Unassembled WGS sequence"/>
</dbReference>
<dbReference type="EMBL" id="JBJUIK010000012">
    <property type="protein sequence ID" value="KAL3510554.1"/>
    <property type="molecule type" value="Genomic_DNA"/>
</dbReference>
<proteinExistence type="predicted"/>
<protein>
    <submittedName>
        <fullName evidence="1">Uncharacterized protein</fullName>
    </submittedName>
</protein>
<evidence type="ECO:0000313" key="2">
    <source>
        <dbReference type="Proteomes" id="UP001630127"/>
    </source>
</evidence>
<accession>A0ABD2YT65</accession>
<reference evidence="1 2" key="1">
    <citation type="submission" date="2024-11" db="EMBL/GenBank/DDBJ databases">
        <title>A near-complete genome assembly of Cinchona calisaya.</title>
        <authorList>
            <person name="Lian D.C."/>
            <person name="Zhao X.W."/>
            <person name="Wei L."/>
        </authorList>
    </citation>
    <scope>NUCLEOTIDE SEQUENCE [LARGE SCALE GENOMIC DNA]</scope>
    <source>
        <tissue evidence="1">Nenye</tissue>
    </source>
</reference>
<name>A0ABD2YT65_9GENT</name>
<evidence type="ECO:0000313" key="1">
    <source>
        <dbReference type="EMBL" id="KAL3510554.1"/>
    </source>
</evidence>
<keyword evidence="2" id="KW-1185">Reference proteome</keyword>